<name>A0AAN6UP33_9PEZI</name>
<sequence>MACWRASCGSSRFSSFPPSRAPPPHTQCHPAVVWDVHDCRVFFSIMMLAPTGLDWLAGPPIRGQPRVMHAETHACGFAQQKSILMVGGLHMTDNFFHTYIHGGQDAKGCCFPCPGCQGLKGRLIRPVDVDVYLVVRGMEEIDAIPWEKAFGMQAKAARRRRQYGTRDGGSWEMKTAEGER</sequence>
<reference evidence="2" key="2">
    <citation type="submission" date="2023-05" db="EMBL/GenBank/DDBJ databases">
        <authorList>
            <consortium name="Lawrence Berkeley National Laboratory"/>
            <person name="Steindorff A."/>
            <person name="Hensen N."/>
            <person name="Bonometti L."/>
            <person name="Westerberg I."/>
            <person name="Brannstrom I.O."/>
            <person name="Guillou S."/>
            <person name="Cros-Aarteil S."/>
            <person name="Calhoun S."/>
            <person name="Haridas S."/>
            <person name="Kuo A."/>
            <person name="Mondo S."/>
            <person name="Pangilinan J."/>
            <person name="Riley R."/>
            <person name="Labutti K."/>
            <person name="Andreopoulos B."/>
            <person name="Lipzen A."/>
            <person name="Chen C."/>
            <person name="Yanf M."/>
            <person name="Daum C."/>
            <person name="Ng V."/>
            <person name="Clum A."/>
            <person name="Ohm R."/>
            <person name="Martin F."/>
            <person name="Silar P."/>
            <person name="Natvig D."/>
            <person name="Lalanne C."/>
            <person name="Gautier V."/>
            <person name="Ament-Velasquez S.L."/>
            <person name="Kruys A."/>
            <person name="Hutchinson M.I."/>
            <person name="Powell A.J."/>
            <person name="Barry K."/>
            <person name="Miller A.N."/>
            <person name="Grigoriev I.V."/>
            <person name="Debuchy R."/>
            <person name="Gladieux P."/>
            <person name="Thoren M.H."/>
            <person name="Johannesson H."/>
        </authorList>
    </citation>
    <scope>NUCLEOTIDE SEQUENCE</scope>
    <source>
        <strain evidence="2">CBS 123565</strain>
    </source>
</reference>
<evidence type="ECO:0000313" key="3">
    <source>
        <dbReference type="Proteomes" id="UP001304895"/>
    </source>
</evidence>
<evidence type="ECO:0000256" key="1">
    <source>
        <dbReference type="SAM" id="MobiDB-lite"/>
    </source>
</evidence>
<dbReference type="AlphaFoldDB" id="A0AAN6UP33"/>
<comment type="caution">
    <text evidence="2">The sequence shown here is derived from an EMBL/GenBank/DDBJ whole genome shotgun (WGS) entry which is preliminary data.</text>
</comment>
<dbReference type="Proteomes" id="UP001304895">
    <property type="component" value="Unassembled WGS sequence"/>
</dbReference>
<reference evidence="2" key="1">
    <citation type="journal article" date="2023" name="Mol. Phylogenet. Evol.">
        <title>Genome-scale phylogeny and comparative genomics of the fungal order Sordariales.</title>
        <authorList>
            <person name="Hensen N."/>
            <person name="Bonometti L."/>
            <person name="Westerberg I."/>
            <person name="Brannstrom I.O."/>
            <person name="Guillou S."/>
            <person name="Cros-Aarteil S."/>
            <person name="Calhoun S."/>
            <person name="Haridas S."/>
            <person name="Kuo A."/>
            <person name="Mondo S."/>
            <person name="Pangilinan J."/>
            <person name="Riley R."/>
            <person name="LaButti K."/>
            <person name="Andreopoulos B."/>
            <person name="Lipzen A."/>
            <person name="Chen C."/>
            <person name="Yan M."/>
            <person name="Daum C."/>
            <person name="Ng V."/>
            <person name="Clum A."/>
            <person name="Steindorff A."/>
            <person name="Ohm R.A."/>
            <person name="Martin F."/>
            <person name="Silar P."/>
            <person name="Natvig D.O."/>
            <person name="Lalanne C."/>
            <person name="Gautier V."/>
            <person name="Ament-Velasquez S.L."/>
            <person name="Kruys A."/>
            <person name="Hutchinson M.I."/>
            <person name="Powell A.J."/>
            <person name="Barry K."/>
            <person name="Miller A.N."/>
            <person name="Grigoriev I.V."/>
            <person name="Debuchy R."/>
            <person name="Gladieux P."/>
            <person name="Hiltunen Thoren M."/>
            <person name="Johannesson H."/>
        </authorList>
    </citation>
    <scope>NUCLEOTIDE SEQUENCE</scope>
    <source>
        <strain evidence="2">CBS 123565</strain>
    </source>
</reference>
<evidence type="ECO:0000313" key="2">
    <source>
        <dbReference type="EMBL" id="KAK4136578.1"/>
    </source>
</evidence>
<dbReference type="EMBL" id="MU853403">
    <property type="protein sequence ID" value="KAK4136578.1"/>
    <property type="molecule type" value="Genomic_DNA"/>
</dbReference>
<keyword evidence="3" id="KW-1185">Reference proteome</keyword>
<accession>A0AAN6UP33</accession>
<proteinExistence type="predicted"/>
<feature type="region of interest" description="Disordered" evidence="1">
    <location>
        <begin position="161"/>
        <end position="180"/>
    </location>
</feature>
<protein>
    <submittedName>
        <fullName evidence="2">Uncharacterized protein</fullName>
    </submittedName>
</protein>
<organism evidence="2 3">
    <name type="scientific">Trichocladium antarcticum</name>
    <dbReference type="NCBI Taxonomy" id="1450529"/>
    <lineage>
        <taxon>Eukaryota</taxon>
        <taxon>Fungi</taxon>
        <taxon>Dikarya</taxon>
        <taxon>Ascomycota</taxon>
        <taxon>Pezizomycotina</taxon>
        <taxon>Sordariomycetes</taxon>
        <taxon>Sordariomycetidae</taxon>
        <taxon>Sordariales</taxon>
        <taxon>Chaetomiaceae</taxon>
        <taxon>Trichocladium</taxon>
    </lineage>
</organism>
<gene>
    <name evidence="2" type="ORF">BT67DRAFT_184674</name>
</gene>